<evidence type="ECO:0000256" key="2">
    <source>
        <dbReference type="ARBA" id="ARBA00022741"/>
    </source>
</evidence>
<dbReference type="PANTHER" id="PTHR41299">
    <property type="entry name" value="THIAMINE PYROPHOSPHOKINASE"/>
    <property type="match status" value="1"/>
</dbReference>
<dbReference type="GO" id="GO:0004788">
    <property type="term" value="F:thiamine diphosphokinase activity"/>
    <property type="evidence" value="ECO:0007669"/>
    <property type="project" value="UniProtKB-UniRule"/>
</dbReference>
<dbReference type="GO" id="GO:0016301">
    <property type="term" value="F:kinase activity"/>
    <property type="evidence" value="ECO:0007669"/>
    <property type="project" value="UniProtKB-KW"/>
</dbReference>
<dbReference type="AlphaFoldDB" id="A0A4Q1C0E8"/>
<dbReference type="GO" id="GO:0005524">
    <property type="term" value="F:ATP binding"/>
    <property type="evidence" value="ECO:0007669"/>
    <property type="project" value="UniProtKB-KW"/>
</dbReference>
<dbReference type="InterPro" id="IPR007373">
    <property type="entry name" value="Thiamin_PyroPKinase_B1-bd"/>
</dbReference>
<gene>
    <name evidence="7" type="ORF">ESB04_06975</name>
</gene>
<dbReference type="SMART" id="SM00983">
    <property type="entry name" value="TPK_B1_binding"/>
    <property type="match status" value="1"/>
</dbReference>
<dbReference type="SUPFAM" id="SSF63862">
    <property type="entry name" value="Thiamin pyrophosphokinase, substrate-binding domain"/>
    <property type="match status" value="1"/>
</dbReference>
<dbReference type="Gene3D" id="3.40.50.10240">
    <property type="entry name" value="Thiamin pyrophosphokinase, catalytic domain"/>
    <property type="match status" value="1"/>
</dbReference>
<dbReference type="PANTHER" id="PTHR41299:SF1">
    <property type="entry name" value="THIAMINE PYROPHOSPHOKINASE"/>
    <property type="match status" value="1"/>
</dbReference>
<dbReference type="EC" id="2.7.6.2" evidence="5"/>
<dbReference type="Pfam" id="PF04263">
    <property type="entry name" value="TPK_catalytic"/>
    <property type="match status" value="1"/>
</dbReference>
<dbReference type="InterPro" id="IPR007371">
    <property type="entry name" value="TPK_catalytic"/>
</dbReference>
<evidence type="ECO:0000256" key="5">
    <source>
        <dbReference type="NCBIfam" id="TIGR01378"/>
    </source>
</evidence>
<dbReference type="InterPro" id="IPR053149">
    <property type="entry name" value="TPK"/>
</dbReference>
<evidence type="ECO:0000313" key="7">
    <source>
        <dbReference type="EMBL" id="RXK49908.1"/>
    </source>
</evidence>
<comment type="caution">
    <text evidence="7">The sequence shown here is derived from an EMBL/GenBank/DDBJ whole genome shotgun (WGS) entry which is preliminary data.</text>
</comment>
<evidence type="ECO:0000259" key="6">
    <source>
        <dbReference type="SMART" id="SM00983"/>
    </source>
</evidence>
<keyword evidence="3 7" id="KW-0418">Kinase</keyword>
<evidence type="ECO:0000313" key="8">
    <source>
        <dbReference type="Proteomes" id="UP000289455"/>
    </source>
</evidence>
<dbReference type="RefSeq" id="WP_129027005.1">
    <property type="nucleotide sequence ID" value="NZ_SDHY01000003.1"/>
</dbReference>
<reference evidence="7 8" key="1">
    <citation type="submission" date="2019-01" db="EMBL/GenBank/DDBJ databases">
        <title>Cytophagaceae bacterium strain CAR-16.</title>
        <authorList>
            <person name="Chen W.-M."/>
        </authorList>
    </citation>
    <scope>NUCLEOTIDE SEQUENCE [LARGE SCALE GENOMIC DNA]</scope>
    <source>
        <strain evidence="7 8">CAR-16</strain>
    </source>
</reference>
<keyword evidence="2" id="KW-0547">Nucleotide-binding</keyword>
<protein>
    <recommendedName>
        <fullName evidence="5">Thiamine diphosphokinase</fullName>
        <ecNumber evidence="5">2.7.6.2</ecNumber>
    </recommendedName>
</protein>
<dbReference type="Pfam" id="PF04265">
    <property type="entry name" value="TPK_B1_binding"/>
    <property type="match status" value="1"/>
</dbReference>
<evidence type="ECO:0000256" key="4">
    <source>
        <dbReference type="ARBA" id="ARBA00022840"/>
    </source>
</evidence>
<name>A0A4Q1C0E8_9BACT</name>
<dbReference type="OrthoDB" id="1132102at2"/>
<evidence type="ECO:0000256" key="1">
    <source>
        <dbReference type="ARBA" id="ARBA00022679"/>
    </source>
</evidence>
<keyword evidence="4" id="KW-0067">ATP-binding</keyword>
<sequence length="219" mass="24939">MSSHHIIREKQEPALIIANGEACSMDILEQLLEWSPTVIVLDGALERVLELGIKVDVWLGDFDRSFSSGKNYDDYPLKKVHTPDQNKTDLEKAFEYLLEEGFPAVNVVWASGKRMDHTLNNFHSMANYGRKLKIVMIDDYSVSYLLPYTFQKWYPKGMPISLMPMGEAKQISSSGLFYELDQLDLRLGERTGSSNVTREEGIVKISYSSGHLLLMECHD</sequence>
<keyword evidence="8" id="KW-1185">Reference proteome</keyword>
<keyword evidence="1 7" id="KW-0808">Transferase</keyword>
<dbReference type="InterPro" id="IPR036759">
    <property type="entry name" value="TPK_catalytic_sf"/>
</dbReference>
<accession>A0A4Q1C0E8</accession>
<proteinExistence type="predicted"/>
<dbReference type="CDD" id="cd07995">
    <property type="entry name" value="TPK"/>
    <property type="match status" value="1"/>
</dbReference>
<dbReference type="EMBL" id="SDHY01000003">
    <property type="protein sequence ID" value="RXK49908.1"/>
    <property type="molecule type" value="Genomic_DNA"/>
</dbReference>
<dbReference type="SUPFAM" id="SSF63999">
    <property type="entry name" value="Thiamin pyrophosphokinase, catalytic domain"/>
    <property type="match status" value="1"/>
</dbReference>
<evidence type="ECO:0000256" key="3">
    <source>
        <dbReference type="ARBA" id="ARBA00022777"/>
    </source>
</evidence>
<dbReference type="GO" id="GO:0006772">
    <property type="term" value="P:thiamine metabolic process"/>
    <property type="evidence" value="ECO:0007669"/>
    <property type="project" value="UniProtKB-UniRule"/>
</dbReference>
<dbReference type="Proteomes" id="UP000289455">
    <property type="component" value="Unassembled WGS sequence"/>
</dbReference>
<dbReference type="InterPro" id="IPR036371">
    <property type="entry name" value="TPK_B1-bd_sf"/>
</dbReference>
<dbReference type="NCBIfam" id="TIGR01378">
    <property type="entry name" value="thi_PPkinase"/>
    <property type="match status" value="1"/>
</dbReference>
<dbReference type="InterPro" id="IPR006282">
    <property type="entry name" value="Thi_PPkinase"/>
</dbReference>
<dbReference type="GO" id="GO:0009229">
    <property type="term" value="P:thiamine diphosphate biosynthetic process"/>
    <property type="evidence" value="ECO:0007669"/>
    <property type="project" value="InterPro"/>
</dbReference>
<organism evidence="7 8">
    <name type="scientific">Aquirufa rosea</name>
    <dbReference type="NCBI Taxonomy" id="2509241"/>
    <lineage>
        <taxon>Bacteria</taxon>
        <taxon>Pseudomonadati</taxon>
        <taxon>Bacteroidota</taxon>
        <taxon>Cytophagia</taxon>
        <taxon>Cytophagales</taxon>
        <taxon>Flectobacillaceae</taxon>
        <taxon>Aquirufa</taxon>
    </lineage>
</organism>
<feature type="domain" description="Thiamin pyrophosphokinase thiamin-binding" evidence="6">
    <location>
        <begin position="141"/>
        <end position="213"/>
    </location>
</feature>
<dbReference type="GO" id="GO:0030975">
    <property type="term" value="F:thiamine binding"/>
    <property type="evidence" value="ECO:0007669"/>
    <property type="project" value="InterPro"/>
</dbReference>